<dbReference type="EMBL" id="JABFUD020000020">
    <property type="protein sequence ID" value="KAI5064280.1"/>
    <property type="molecule type" value="Genomic_DNA"/>
</dbReference>
<proteinExistence type="predicted"/>
<evidence type="ECO:0000313" key="3">
    <source>
        <dbReference type="EMBL" id="KAI5064280.1"/>
    </source>
</evidence>
<dbReference type="Gene3D" id="2.60.200.20">
    <property type="match status" value="1"/>
</dbReference>
<organism evidence="3 4">
    <name type="scientific">Adiantum capillus-veneris</name>
    <name type="common">Maidenhair fern</name>
    <dbReference type="NCBI Taxonomy" id="13818"/>
    <lineage>
        <taxon>Eukaryota</taxon>
        <taxon>Viridiplantae</taxon>
        <taxon>Streptophyta</taxon>
        <taxon>Embryophyta</taxon>
        <taxon>Tracheophyta</taxon>
        <taxon>Polypodiopsida</taxon>
        <taxon>Polypodiidae</taxon>
        <taxon>Polypodiales</taxon>
        <taxon>Pteridineae</taxon>
        <taxon>Pteridaceae</taxon>
        <taxon>Vittarioideae</taxon>
        <taxon>Adiantum</taxon>
    </lineage>
</organism>
<dbReference type="SMART" id="SM00240">
    <property type="entry name" value="FHA"/>
    <property type="match status" value="1"/>
</dbReference>
<dbReference type="InterPro" id="IPR050923">
    <property type="entry name" value="Cell_Proc_Reg/RNA_Proc"/>
</dbReference>
<protein>
    <recommendedName>
        <fullName evidence="2">FHA domain-containing protein</fullName>
    </recommendedName>
</protein>
<keyword evidence="1" id="KW-1133">Transmembrane helix</keyword>
<dbReference type="CDD" id="cd00060">
    <property type="entry name" value="FHA"/>
    <property type="match status" value="1"/>
</dbReference>
<dbReference type="InterPro" id="IPR008984">
    <property type="entry name" value="SMAD_FHA_dom_sf"/>
</dbReference>
<dbReference type="Proteomes" id="UP000886520">
    <property type="component" value="Chromosome 20"/>
</dbReference>
<keyword evidence="1" id="KW-0812">Transmembrane</keyword>
<evidence type="ECO:0000256" key="1">
    <source>
        <dbReference type="SAM" id="Phobius"/>
    </source>
</evidence>
<dbReference type="PANTHER" id="PTHR23308">
    <property type="entry name" value="NUCLEAR INHIBITOR OF PROTEIN PHOSPHATASE-1"/>
    <property type="match status" value="1"/>
</dbReference>
<gene>
    <name evidence="3" type="ORF">GOP47_0020950</name>
</gene>
<name>A0A9D4UAD9_ADICA</name>
<dbReference type="SUPFAM" id="SSF49879">
    <property type="entry name" value="SMAD/FHA domain"/>
    <property type="match status" value="1"/>
</dbReference>
<sequence>MLRENGGRKEYAQRRKKEWKEHRGEWSLPFYMGKSQVLSNFVFPGFLGGPICLYFGCGFLVLPASASDGDCNHLDEAVPLPGAIELAADAATVGRVPEKADIVIPIATVSGLHARLERKGATLFVTDLDSTNGTYINDRQIRPGAVTPVPPGSRVTFVPNLKTQNLEMKT</sequence>
<reference evidence="3" key="1">
    <citation type="submission" date="2021-01" db="EMBL/GenBank/DDBJ databases">
        <title>Adiantum capillus-veneris genome.</title>
        <authorList>
            <person name="Fang Y."/>
            <person name="Liao Q."/>
        </authorList>
    </citation>
    <scope>NUCLEOTIDE SEQUENCE</scope>
    <source>
        <strain evidence="3">H3</strain>
        <tissue evidence="3">Leaf</tissue>
    </source>
</reference>
<feature type="domain" description="FHA" evidence="2">
    <location>
        <begin position="91"/>
        <end position="141"/>
    </location>
</feature>
<dbReference type="PROSITE" id="PS50006">
    <property type="entry name" value="FHA_DOMAIN"/>
    <property type="match status" value="1"/>
</dbReference>
<dbReference type="InterPro" id="IPR000253">
    <property type="entry name" value="FHA_dom"/>
</dbReference>
<dbReference type="OrthoDB" id="687730at2759"/>
<feature type="transmembrane region" description="Helical" evidence="1">
    <location>
        <begin position="41"/>
        <end position="62"/>
    </location>
</feature>
<accession>A0A9D4UAD9</accession>
<keyword evidence="4" id="KW-1185">Reference proteome</keyword>
<dbReference type="AlphaFoldDB" id="A0A9D4UAD9"/>
<dbReference type="Pfam" id="PF00498">
    <property type="entry name" value="FHA"/>
    <property type="match status" value="1"/>
</dbReference>
<keyword evidence="1" id="KW-0472">Membrane</keyword>
<evidence type="ECO:0000259" key="2">
    <source>
        <dbReference type="PROSITE" id="PS50006"/>
    </source>
</evidence>
<evidence type="ECO:0000313" key="4">
    <source>
        <dbReference type="Proteomes" id="UP000886520"/>
    </source>
</evidence>
<comment type="caution">
    <text evidence="3">The sequence shown here is derived from an EMBL/GenBank/DDBJ whole genome shotgun (WGS) entry which is preliminary data.</text>
</comment>